<organism evidence="12 13">
    <name type="scientific">Paenisporosarcina quisquiliarum</name>
    <dbReference type="NCBI Taxonomy" id="365346"/>
    <lineage>
        <taxon>Bacteria</taxon>
        <taxon>Bacillati</taxon>
        <taxon>Bacillota</taxon>
        <taxon>Bacilli</taxon>
        <taxon>Bacillales</taxon>
        <taxon>Caryophanaceae</taxon>
        <taxon>Paenisporosarcina</taxon>
    </lineage>
</organism>
<sequence>MELKFTEEQIMMRNMVRDFAKTEIEPFIERMEQGEFPREVLNKMAELGLMGITIPEKYGGSEMDFTSYIIAIHELSKVSAVVGVILSVHTSVGTNPILYFGNEDQKQKYIPKLAAGEYLGAFCLTEPSAGSDVGSMKSKAVKDGDHYTINGSKVFITNGGEADVYIVFASTDASLGSKGVSAFIVDKDTPGLIIGKDEHKMGLHGSRTVQLTFEDMKVPAENLLGQEGDGFKIALANLDVGRIGIAAQALGIAEAAYEAAVGYAKERVQFGKPIAAQQGVGFKIADMATAVEASKLLVYRAADLRSRGISCGKEASMAKLFASKTAVENSIEAVQVFGGYGYTKDYPVERYFRDAKVTEIYEGTSEIQRLVIGKHLLK</sequence>
<dbReference type="InterPro" id="IPR006091">
    <property type="entry name" value="Acyl-CoA_Oxase/DH_mid-dom"/>
</dbReference>
<dbReference type="FunFam" id="2.40.110.10:FF:000001">
    <property type="entry name" value="Acyl-CoA dehydrogenase, mitochondrial"/>
    <property type="match status" value="1"/>
</dbReference>
<evidence type="ECO:0000256" key="5">
    <source>
        <dbReference type="ARBA" id="ARBA00023002"/>
    </source>
</evidence>
<dbReference type="FunFam" id="1.20.140.10:FF:000004">
    <property type="entry name" value="Acyl-CoA dehydrogenase FadE25"/>
    <property type="match status" value="1"/>
</dbReference>
<evidence type="ECO:0000256" key="6">
    <source>
        <dbReference type="ARBA" id="ARBA00052546"/>
    </source>
</evidence>
<dbReference type="PANTHER" id="PTHR43884:SF12">
    <property type="entry name" value="ISOVALERYL-COA DEHYDROGENASE, MITOCHONDRIAL-RELATED"/>
    <property type="match status" value="1"/>
</dbReference>
<evidence type="ECO:0000256" key="3">
    <source>
        <dbReference type="ARBA" id="ARBA00022630"/>
    </source>
</evidence>
<dbReference type="Gene3D" id="1.20.140.10">
    <property type="entry name" value="Butyryl-CoA Dehydrogenase, subunit A, domain 3"/>
    <property type="match status" value="1"/>
</dbReference>
<feature type="domain" description="Acyl-CoA oxidase/dehydrogenase middle" evidence="10">
    <location>
        <begin position="121"/>
        <end position="216"/>
    </location>
</feature>
<dbReference type="EMBL" id="JAMKBJ010000021">
    <property type="protein sequence ID" value="MCZ8538599.1"/>
    <property type="molecule type" value="Genomic_DNA"/>
</dbReference>
<dbReference type="Pfam" id="PF02770">
    <property type="entry name" value="Acyl-CoA_dh_M"/>
    <property type="match status" value="1"/>
</dbReference>
<dbReference type="Gene3D" id="2.40.110.10">
    <property type="entry name" value="Butyryl-CoA Dehydrogenase, subunit A, domain 2"/>
    <property type="match status" value="1"/>
</dbReference>
<evidence type="ECO:0000313" key="12">
    <source>
        <dbReference type="EMBL" id="MCZ8538599.1"/>
    </source>
</evidence>
<dbReference type="PROSITE" id="PS00072">
    <property type="entry name" value="ACYL_COA_DH_1"/>
    <property type="match status" value="1"/>
</dbReference>
<comment type="caution">
    <text evidence="12">The sequence shown here is derived from an EMBL/GenBank/DDBJ whole genome shotgun (WGS) entry which is preliminary data.</text>
</comment>
<dbReference type="InterPro" id="IPR006089">
    <property type="entry name" value="Acyl-CoA_DH_CS"/>
</dbReference>
<feature type="domain" description="Acyl-CoA dehydrogenase/oxidase N-terminal" evidence="11">
    <location>
        <begin position="6"/>
        <end position="117"/>
    </location>
</feature>
<dbReference type="Proteomes" id="UP001152173">
    <property type="component" value="Unassembled WGS sequence"/>
</dbReference>
<comment type="catalytic activity">
    <reaction evidence="6">
        <text>a 2,3-saturated acyl-CoA + A = a 2,3-dehydroacyl-CoA + AH2</text>
        <dbReference type="Rhea" id="RHEA:48608"/>
        <dbReference type="ChEBI" id="CHEBI:13193"/>
        <dbReference type="ChEBI" id="CHEBI:17499"/>
        <dbReference type="ChEBI" id="CHEBI:60015"/>
        <dbReference type="ChEBI" id="CHEBI:65111"/>
    </reaction>
</comment>
<dbReference type="InterPro" id="IPR037069">
    <property type="entry name" value="AcylCoA_DH/ox_N_sf"/>
</dbReference>
<keyword evidence="3 8" id="KW-0285">Flavoprotein</keyword>
<dbReference type="InterPro" id="IPR013786">
    <property type="entry name" value="AcylCoA_DH/ox_N"/>
</dbReference>
<evidence type="ECO:0000256" key="8">
    <source>
        <dbReference type="RuleBase" id="RU362125"/>
    </source>
</evidence>
<evidence type="ECO:0000259" key="9">
    <source>
        <dbReference type="Pfam" id="PF00441"/>
    </source>
</evidence>
<dbReference type="InterPro" id="IPR009100">
    <property type="entry name" value="AcylCoA_DH/oxidase_NM_dom_sf"/>
</dbReference>
<dbReference type="InterPro" id="IPR036250">
    <property type="entry name" value="AcylCo_DH-like_C"/>
</dbReference>
<comment type="similarity">
    <text evidence="2 8">Belongs to the acyl-CoA dehydrogenase family.</text>
</comment>
<dbReference type="Pfam" id="PF02771">
    <property type="entry name" value="Acyl-CoA_dh_N"/>
    <property type="match status" value="1"/>
</dbReference>
<dbReference type="GO" id="GO:0003995">
    <property type="term" value="F:acyl-CoA dehydrogenase activity"/>
    <property type="evidence" value="ECO:0007669"/>
    <property type="project" value="InterPro"/>
</dbReference>
<dbReference type="PIRSF" id="PIRSF016578">
    <property type="entry name" value="HsaA"/>
    <property type="match status" value="1"/>
</dbReference>
<evidence type="ECO:0000256" key="2">
    <source>
        <dbReference type="ARBA" id="ARBA00009347"/>
    </source>
</evidence>
<dbReference type="SUPFAM" id="SSF56645">
    <property type="entry name" value="Acyl-CoA dehydrogenase NM domain-like"/>
    <property type="match status" value="1"/>
</dbReference>
<dbReference type="FunFam" id="1.10.540.10:FF:000002">
    <property type="entry name" value="Acyl-CoA dehydrogenase FadE19"/>
    <property type="match status" value="1"/>
</dbReference>
<keyword evidence="4 8" id="KW-0274">FAD</keyword>
<accession>A0A9X3LL44</accession>
<evidence type="ECO:0000259" key="11">
    <source>
        <dbReference type="Pfam" id="PF02771"/>
    </source>
</evidence>
<keyword evidence="13" id="KW-1185">Reference proteome</keyword>
<dbReference type="PANTHER" id="PTHR43884">
    <property type="entry name" value="ACYL-COA DEHYDROGENASE"/>
    <property type="match status" value="1"/>
</dbReference>
<comment type="cofactor">
    <cofactor evidence="1 8">
        <name>FAD</name>
        <dbReference type="ChEBI" id="CHEBI:57692"/>
    </cofactor>
</comment>
<evidence type="ECO:0000259" key="10">
    <source>
        <dbReference type="Pfam" id="PF02770"/>
    </source>
</evidence>
<gene>
    <name evidence="12" type="ORF">M9R32_15585</name>
</gene>
<evidence type="ECO:0000256" key="7">
    <source>
        <dbReference type="ARBA" id="ARBA00067585"/>
    </source>
</evidence>
<dbReference type="GO" id="GO:0050660">
    <property type="term" value="F:flavin adenine dinucleotide binding"/>
    <property type="evidence" value="ECO:0007669"/>
    <property type="project" value="InterPro"/>
</dbReference>
<proteinExistence type="inferred from homology"/>
<dbReference type="InterPro" id="IPR046373">
    <property type="entry name" value="Acyl-CoA_Oxase/DH_mid-dom_sf"/>
</dbReference>
<evidence type="ECO:0000313" key="13">
    <source>
        <dbReference type="Proteomes" id="UP001152173"/>
    </source>
</evidence>
<feature type="domain" description="Acyl-CoA dehydrogenase/oxidase C-terminal" evidence="9">
    <location>
        <begin position="228"/>
        <end position="377"/>
    </location>
</feature>
<keyword evidence="5 8" id="KW-0560">Oxidoreductase</keyword>
<dbReference type="RefSeq" id="WP_269927665.1">
    <property type="nucleotide sequence ID" value="NZ_JAMKBJ010000021.1"/>
</dbReference>
<dbReference type="AlphaFoldDB" id="A0A9X3LL44"/>
<protein>
    <recommendedName>
        <fullName evidence="7">Acyl-CoA dehydrogenase</fullName>
    </recommendedName>
</protein>
<dbReference type="InterPro" id="IPR009075">
    <property type="entry name" value="AcylCo_DH/oxidase_C"/>
</dbReference>
<dbReference type="Gene3D" id="1.10.540.10">
    <property type="entry name" value="Acyl-CoA dehydrogenase/oxidase, N-terminal domain"/>
    <property type="match status" value="1"/>
</dbReference>
<dbReference type="PROSITE" id="PS00073">
    <property type="entry name" value="ACYL_COA_DH_2"/>
    <property type="match status" value="1"/>
</dbReference>
<evidence type="ECO:0000256" key="4">
    <source>
        <dbReference type="ARBA" id="ARBA00022827"/>
    </source>
</evidence>
<evidence type="ECO:0000256" key="1">
    <source>
        <dbReference type="ARBA" id="ARBA00001974"/>
    </source>
</evidence>
<dbReference type="CDD" id="cd01158">
    <property type="entry name" value="SCAD_SBCAD"/>
    <property type="match status" value="1"/>
</dbReference>
<reference evidence="12" key="1">
    <citation type="submission" date="2022-05" db="EMBL/GenBank/DDBJ databases">
        <authorList>
            <person name="Colautti A."/>
            <person name="Iacumin L."/>
        </authorList>
    </citation>
    <scope>NUCLEOTIDE SEQUENCE</scope>
    <source>
        <strain evidence="12">SK 55</strain>
    </source>
</reference>
<dbReference type="SUPFAM" id="SSF47203">
    <property type="entry name" value="Acyl-CoA dehydrogenase C-terminal domain-like"/>
    <property type="match status" value="1"/>
</dbReference>
<name>A0A9X3LL44_9BACL</name>
<dbReference type="Pfam" id="PF00441">
    <property type="entry name" value="Acyl-CoA_dh_1"/>
    <property type="match status" value="1"/>
</dbReference>